<keyword evidence="4" id="KW-1185">Reference proteome</keyword>
<feature type="region of interest" description="Disordered" evidence="1">
    <location>
        <begin position="801"/>
        <end position="830"/>
    </location>
</feature>
<comment type="caution">
    <text evidence="3">The sequence shown here is derived from an EMBL/GenBank/DDBJ whole genome shotgun (WGS) entry which is preliminary data.</text>
</comment>
<dbReference type="Proteomes" id="UP000825935">
    <property type="component" value="Chromosome 17"/>
</dbReference>
<dbReference type="EMBL" id="CM035422">
    <property type="protein sequence ID" value="KAH7372974.1"/>
    <property type="molecule type" value="Genomic_DNA"/>
</dbReference>
<organism evidence="3 4">
    <name type="scientific">Ceratopteris richardii</name>
    <name type="common">Triangle waterfern</name>
    <dbReference type="NCBI Taxonomy" id="49495"/>
    <lineage>
        <taxon>Eukaryota</taxon>
        <taxon>Viridiplantae</taxon>
        <taxon>Streptophyta</taxon>
        <taxon>Embryophyta</taxon>
        <taxon>Tracheophyta</taxon>
        <taxon>Polypodiopsida</taxon>
        <taxon>Polypodiidae</taxon>
        <taxon>Polypodiales</taxon>
        <taxon>Pteridineae</taxon>
        <taxon>Pteridaceae</taxon>
        <taxon>Parkerioideae</taxon>
        <taxon>Ceratopteris</taxon>
    </lineage>
</organism>
<dbReference type="Pfam" id="PF14309">
    <property type="entry name" value="DUF4378"/>
    <property type="match status" value="1"/>
</dbReference>
<evidence type="ECO:0000256" key="1">
    <source>
        <dbReference type="SAM" id="MobiDB-lite"/>
    </source>
</evidence>
<dbReference type="PANTHER" id="PTHR21726:SF61">
    <property type="entry name" value="DNAA INITIATOR-ASSOCIATING PROTEIN"/>
    <property type="match status" value="1"/>
</dbReference>
<gene>
    <name evidence="3" type="ORF">KP509_17G031600</name>
</gene>
<evidence type="ECO:0000259" key="2">
    <source>
        <dbReference type="Pfam" id="PF14309"/>
    </source>
</evidence>
<dbReference type="PANTHER" id="PTHR21726">
    <property type="entry name" value="PHOSPHATIDYLINOSITOL N-ACETYLGLUCOSAMINYLTRANSFERASE SUBUNIT P DOWN SYNDROME CRITICAL REGION PROTEIN 5 -RELATED"/>
    <property type="match status" value="1"/>
</dbReference>
<evidence type="ECO:0000313" key="4">
    <source>
        <dbReference type="Proteomes" id="UP000825935"/>
    </source>
</evidence>
<sequence>MADTPGKVLSSFADSNDPGRNFNLGGCASIFSQIFDRFNSRKFSMHKLLPSERYHHNIISHAERKLPMAKLLLIADEKRIACTGNEEDFSSKASQQVENYEVLKKMPVSIVARLMGLETMPCKASTANVQVLELRTEDQSAKQLLQFGKISEEKAEKDVRVMDTIIHTSNRTTDSFNTRDSFEMGMTDSDSVNTSAFEHPLAKCESNAELKSCETTAHANSNKGKYSEDFILSDFPASEILLEPIFRSSVSHSSDSAVLLSPSNASLSLKSTVQSFEEPVEVLEPNLCSSKDVGSSAVLHALCRDHGEDDRKHDAGLLRSQPSPDSSLMSMDHGLNLMPADYKGKDTSRCSNLFALKAKQFSKSAMQTKHIDYKEQAKDIHTIVKHKKGVNNMESIDKKLSTSDSCKQETNTSKNGECKSLHSTKFRKTSVESVKTSREQDKLVTISETNPERQASPTVLKLPSINDASPLKKSENYRNHLTTQHAGSGKSSQILPNSSHKSPEASSKQRICKNAKNRVTNNLRATNPCTRTFAGPYDSMNLEQKTGERRKTPHSRLFERKASNVPQRSIDSSRLRIHECHKLSYPRDQRYSQKLASEMQRKPPGRIPDAPKTNFFHENETLKSREVQSNGQTRLRARWDTGGEKKRVLTINALNFRESDNAMFEPGSKTPRERNSLVTNGEPAHYIINCNPSKESFQTGKFNGDDNEPDGLIFNPDSLNNTSKKEDGFEGERILLGLLRKLILSTHASPLRSSCAEQDVSYQDMFSKGLEAVCNITSGYKGGFSLPSEYIQNSTSNIESIEQHSKWQGSPSAREEDSSQDSGSVSGSFCAEECEQPSPISILESPFEDSASSSPDGCGALQGTKALDTAADEAFDSMIRDRVQVEDIRRRKNFKGSLHRKACPYCMDSEGMDGGVQSSALSENEDGYVRQILDAAILPIVSTLWEKLAYSGPSIDPLVYGQFEEHLHQHKEVMYINLCKEIKCRSNNCSSTACRACIMSCHEAATQRRRLLFDCIGAALKSSLELAVQSYGCLVPYIHPCPGYFAEAVYMHLIRWMRFSSNTNLNDMVKAEVNEGMGRWFMFHDEVDNLAATVEAMILKGLIDELSKDSFM</sequence>
<feature type="compositionally biased region" description="Polar residues" evidence="1">
    <location>
        <begin position="402"/>
        <end position="415"/>
    </location>
</feature>
<accession>A0A8T2SUS5</accession>
<feature type="region of interest" description="Disordered" evidence="1">
    <location>
        <begin position="394"/>
        <end position="511"/>
    </location>
</feature>
<reference evidence="3" key="1">
    <citation type="submission" date="2021-08" db="EMBL/GenBank/DDBJ databases">
        <title>WGS assembly of Ceratopteris richardii.</title>
        <authorList>
            <person name="Marchant D.B."/>
            <person name="Chen G."/>
            <person name="Jenkins J."/>
            <person name="Shu S."/>
            <person name="Leebens-Mack J."/>
            <person name="Grimwood J."/>
            <person name="Schmutz J."/>
            <person name="Soltis P."/>
            <person name="Soltis D."/>
            <person name="Chen Z.-H."/>
        </authorList>
    </citation>
    <scope>NUCLEOTIDE SEQUENCE</scope>
    <source>
        <strain evidence="3">Whitten #5841</strain>
        <tissue evidence="3">Leaf</tissue>
    </source>
</reference>
<feature type="compositionally biased region" description="Polar residues" evidence="1">
    <location>
        <begin position="479"/>
        <end position="509"/>
    </location>
</feature>
<feature type="compositionally biased region" description="Polar residues" evidence="1">
    <location>
        <begin position="446"/>
        <end position="457"/>
    </location>
</feature>
<proteinExistence type="predicted"/>
<feature type="compositionally biased region" description="Polar residues" evidence="1">
    <location>
        <begin position="320"/>
        <end position="329"/>
    </location>
</feature>
<feature type="region of interest" description="Disordered" evidence="1">
    <location>
        <begin position="309"/>
        <end position="330"/>
    </location>
</feature>
<dbReference type="AlphaFoldDB" id="A0A8T2SUS5"/>
<dbReference type="EMBL" id="CM035422">
    <property type="protein sequence ID" value="KAH7372973.1"/>
    <property type="molecule type" value="Genomic_DNA"/>
</dbReference>
<dbReference type="InterPro" id="IPR025486">
    <property type="entry name" value="DUF4378"/>
</dbReference>
<dbReference type="OrthoDB" id="1929714at2759"/>
<name>A0A8T2SUS5_CERRI</name>
<evidence type="ECO:0000313" key="3">
    <source>
        <dbReference type="EMBL" id="KAH7372973.1"/>
    </source>
</evidence>
<feature type="domain" description="DUF4378" evidence="2">
    <location>
        <begin position="928"/>
        <end position="1105"/>
    </location>
</feature>
<protein>
    <recommendedName>
        <fullName evidence="2">DUF4378 domain-containing protein</fullName>
    </recommendedName>
</protein>
<feature type="compositionally biased region" description="Polar residues" evidence="1">
    <location>
        <begin position="801"/>
        <end position="811"/>
    </location>
</feature>